<keyword evidence="3" id="KW-1185">Reference proteome</keyword>
<evidence type="ECO:0000313" key="2">
    <source>
        <dbReference type="EMBL" id="QSQ11816.1"/>
    </source>
</evidence>
<dbReference type="Gene3D" id="2.60.40.10">
    <property type="entry name" value="Immunoglobulins"/>
    <property type="match status" value="1"/>
</dbReference>
<dbReference type="PROSITE" id="PS51257">
    <property type="entry name" value="PROKAR_LIPOPROTEIN"/>
    <property type="match status" value="1"/>
</dbReference>
<gene>
    <name evidence="2" type="ORF">JY572_25915</name>
</gene>
<keyword evidence="1" id="KW-0732">Signal</keyword>
<dbReference type="RefSeq" id="WP_206713555.1">
    <property type="nucleotide sequence ID" value="NZ_CP071091.1"/>
</dbReference>
<dbReference type="InterPro" id="IPR013783">
    <property type="entry name" value="Ig-like_fold"/>
</dbReference>
<sequence>MNRANTRCLALFASTLLLAMGCGLPDSPDVPTEPVGSALVVVVLPRTLASGDVKDVKVTVSPAQGGAVSASLPKTPADERVWQGWVRGIHTGAGASVNLGILGASDALLGQASVDLVELKRHLPALLVLVPQPSGTPRAHTAPVIDAVVGSHATVSLGQAVKLRALARPSEQSETLTYEWSAKVKDKEGASAGTFKDASNDASLKDVEWKAPNQRDRVTVTLKVTGSRGGVTTLDFDVDVALGGEMRVERGATFNRTPVLMELGVNPIADARVGAPIQLQTAGVDDDGDTLTYEWSATCTGTFGNAGAPVTQFTPSSLPRGDCNNNSNCVLTVKVSDEKGFSHERTTGVCVRSPMAPIISSLTPSAAETTSGVPVWLAATARDPQGEPLTFTWSANTGLLGHATRAGGSGEADWVALSCLPVDTLPTVSLTVTNTSGLSATRTVTVEWTGPRCGEFAPCDATLGASTVSLTNDCTTEQSLWIPDGYTLDGAEHVLTAVDPRGGRFLGAVLRNRGSTAHVRRVKVSARGLSELVCDDVTTRLRGVLFDGASGSIVDSEVLDMSQRDGLGACQEGVGIEVRNALTATSETQVEVLRNHVARYQKAGIVGSGRVKLSVEGNRVDGGGPVSFIARNGIQFSNGATGRATRNEVAGNAYSGGGTTAAGILVAGGDYYRMALCEDIDLFENTLVQNDIGINVSQADGDGNGPPVPTGLRIQRNRVEHEGWPEPYAGKLFVGIWDLGGANLISQNRVSGAWYERATRPDETFDVIVEAGAASQIAFLTPARSVGVGQCSEALVVQSQDARGNLTALGAPSLVMEVVGSSAPGSVLYADAACTQELARAATGWELVLAKPQQEASFYFKATQKGELTFKAKGDGLEGTQVHTVR</sequence>
<organism evidence="2 3">
    <name type="scientific">Myxococcus landrumensis</name>
    <dbReference type="NCBI Taxonomy" id="2813577"/>
    <lineage>
        <taxon>Bacteria</taxon>
        <taxon>Pseudomonadati</taxon>
        <taxon>Myxococcota</taxon>
        <taxon>Myxococcia</taxon>
        <taxon>Myxococcales</taxon>
        <taxon>Cystobacterineae</taxon>
        <taxon>Myxococcaceae</taxon>
        <taxon>Myxococcus</taxon>
    </lineage>
</organism>
<dbReference type="SUPFAM" id="SSF51126">
    <property type="entry name" value="Pectin lyase-like"/>
    <property type="match status" value="1"/>
</dbReference>
<name>A0ABX7MZF4_9BACT</name>
<accession>A0ABX7MZF4</accession>
<evidence type="ECO:0000313" key="3">
    <source>
        <dbReference type="Proteomes" id="UP000663090"/>
    </source>
</evidence>
<evidence type="ECO:0000256" key="1">
    <source>
        <dbReference type="SAM" id="SignalP"/>
    </source>
</evidence>
<dbReference type="EMBL" id="CP071091">
    <property type="protein sequence ID" value="QSQ11816.1"/>
    <property type="molecule type" value="Genomic_DNA"/>
</dbReference>
<reference evidence="2 3" key="1">
    <citation type="submission" date="2021-02" db="EMBL/GenBank/DDBJ databases">
        <title>De Novo genome assembly of isolated myxobacteria.</title>
        <authorList>
            <person name="Stevens D.C."/>
        </authorList>
    </citation>
    <scope>NUCLEOTIDE SEQUENCE [LARGE SCALE GENOMIC DNA]</scope>
    <source>
        <strain evidence="2 3">SCHIC003</strain>
    </source>
</reference>
<proteinExistence type="predicted"/>
<dbReference type="Proteomes" id="UP000663090">
    <property type="component" value="Chromosome"/>
</dbReference>
<feature type="signal peptide" evidence="1">
    <location>
        <begin position="1"/>
        <end position="19"/>
    </location>
</feature>
<feature type="chain" id="PRO_5045973215" evidence="1">
    <location>
        <begin position="20"/>
        <end position="886"/>
    </location>
</feature>
<protein>
    <submittedName>
        <fullName evidence="2">Right-handed parallel beta-helix repeat-containing protein</fullName>
    </submittedName>
</protein>
<dbReference type="InterPro" id="IPR011050">
    <property type="entry name" value="Pectin_lyase_fold/virulence"/>
</dbReference>